<feature type="domain" description="CopC" evidence="8">
    <location>
        <begin position="33"/>
        <end position="126"/>
    </location>
</feature>
<dbReference type="STRING" id="574650.SAMN04487966_10530"/>
<dbReference type="PANTHER" id="PTHR34820:SF4">
    <property type="entry name" value="INNER MEMBRANE PROTEIN YEBZ"/>
    <property type="match status" value="1"/>
</dbReference>
<keyword evidence="6" id="KW-0472">Membrane</keyword>
<keyword evidence="10" id="KW-1185">Reference proteome</keyword>
<feature type="compositionally biased region" description="Low complexity" evidence="5">
    <location>
        <begin position="149"/>
        <end position="170"/>
    </location>
</feature>
<protein>
    <recommendedName>
        <fullName evidence="8">CopC domain-containing protein</fullName>
    </recommendedName>
</protein>
<keyword evidence="6" id="KW-0812">Transmembrane</keyword>
<organism evidence="9 10">
    <name type="scientific">Micrococcus terreus</name>
    <dbReference type="NCBI Taxonomy" id="574650"/>
    <lineage>
        <taxon>Bacteria</taxon>
        <taxon>Bacillati</taxon>
        <taxon>Actinomycetota</taxon>
        <taxon>Actinomycetes</taxon>
        <taxon>Micrococcales</taxon>
        <taxon>Micrococcaceae</taxon>
        <taxon>Micrococcus</taxon>
    </lineage>
</organism>
<keyword evidence="4" id="KW-0186">Copper</keyword>
<feature type="signal peptide" evidence="7">
    <location>
        <begin position="1"/>
        <end position="32"/>
    </location>
</feature>
<dbReference type="GO" id="GO:0046688">
    <property type="term" value="P:response to copper ion"/>
    <property type="evidence" value="ECO:0007669"/>
    <property type="project" value="InterPro"/>
</dbReference>
<dbReference type="InterPro" id="IPR007348">
    <property type="entry name" value="CopC_dom"/>
</dbReference>
<evidence type="ECO:0000256" key="5">
    <source>
        <dbReference type="SAM" id="MobiDB-lite"/>
    </source>
</evidence>
<evidence type="ECO:0000256" key="4">
    <source>
        <dbReference type="ARBA" id="ARBA00023008"/>
    </source>
</evidence>
<name>A0A1I7MLR0_9MICC</name>
<accession>A0A1I7MLR0</accession>
<evidence type="ECO:0000313" key="9">
    <source>
        <dbReference type="EMBL" id="SFV22819.1"/>
    </source>
</evidence>
<reference evidence="9 10" key="1">
    <citation type="submission" date="2016-10" db="EMBL/GenBank/DDBJ databases">
        <authorList>
            <person name="de Groot N.N."/>
        </authorList>
    </citation>
    <scope>NUCLEOTIDE SEQUENCE [LARGE SCALE GENOMIC DNA]</scope>
    <source>
        <strain evidence="9 10">CGMCC 1.7054</strain>
    </source>
</reference>
<dbReference type="GO" id="GO:0030313">
    <property type="term" value="C:cell envelope"/>
    <property type="evidence" value="ECO:0007669"/>
    <property type="project" value="UniProtKB-SubCell"/>
</dbReference>
<evidence type="ECO:0000256" key="1">
    <source>
        <dbReference type="ARBA" id="ARBA00004196"/>
    </source>
</evidence>
<dbReference type="InterPro" id="IPR014756">
    <property type="entry name" value="Ig_E-set"/>
</dbReference>
<gene>
    <name evidence="9" type="ORF">SAMN04487966_10530</name>
</gene>
<keyword evidence="2" id="KW-0479">Metal-binding</keyword>
<feature type="chain" id="PRO_5011751633" description="CopC domain-containing protein" evidence="7">
    <location>
        <begin position="33"/>
        <end position="211"/>
    </location>
</feature>
<dbReference type="Gene3D" id="2.60.40.1220">
    <property type="match status" value="1"/>
</dbReference>
<feature type="region of interest" description="Disordered" evidence="5">
    <location>
        <begin position="129"/>
        <end position="170"/>
    </location>
</feature>
<comment type="subcellular location">
    <subcellularLocation>
        <location evidence="1">Cell envelope</location>
    </subcellularLocation>
</comment>
<evidence type="ECO:0000313" key="10">
    <source>
        <dbReference type="Proteomes" id="UP000198881"/>
    </source>
</evidence>
<evidence type="ECO:0000256" key="3">
    <source>
        <dbReference type="ARBA" id="ARBA00022729"/>
    </source>
</evidence>
<sequence>MRPYAVRPAMPILTVLAALVLALLGPVSPAVAHDVVTGTNPSDGQALEAAPEAIEVSFSNTPLALGAEILVEDAQGTDWTTGEVQIVGNSAAQPLRPEAPAGEYTVTWRVVSSDSHPIEGTFDFTVTGTEAQASPSGTPATAPAPPVPTVSEPSQAAPTPAAGTEPATAEESTAGFPVGFVITLGVILVLALVIVVVALLARRRADATDPQ</sequence>
<dbReference type="SUPFAM" id="SSF81296">
    <property type="entry name" value="E set domains"/>
    <property type="match status" value="1"/>
</dbReference>
<dbReference type="AlphaFoldDB" id="A0A1I7MLR0"/>
<dbReference type="GO" id="GO:0006825">
    <property type="term" value="P:copper ion transport"/>
    <property type="evidence" value="ECO:0007669"/>
    <property type="project" value="InterPro"/>
</dbReference>
<dbReference type="PANTHER" id="PTHR34820">
    <property type="entry name" value="INNER MEMBRANE PROTEIN YEBZ"/>
    <property type="match status" value="1"/>
</dbReference>
<evidence type="ECO:0000256" key="7">
    <source>
        <dbReference type="SAM" id="SignalP"/>
    </source>
</evidence>
<dbReference type="InterPro" id="IPR014755">
    <property type="entry name" value="Cu-Rt/internalin_Ig-like"/>
</dbReference>
<proteinExistence type="predicted"/>
<dbReference type="GO" id="GO:0005507">
    <property type="term" value="F:copper ion binding"/>
    <property type="evidence" value="ECO:0007669"/>
    <property type="project" value="InterPro"/>
</dbReference>
<feature type="transmembrane region" description="Helical" evidence="6">
    <location>
        <begin position="178"/>
        <end position="201"/>
    </location>
</feature>
<dbReference type="GO" id="GO:0005886">
    <property type="term" value="C:plasma membrane"/>
    <property type="evidence" value="ECO:0007669"/>
    <property type="project" value="TreeGrafter"/>
</dbReference>
<dbReference type="EMBL" id="FPCG01000005">
    <property type="protein sequence ID" value="SFV22819.1"/>
    <property type="molecule type" value="Genomic_DNA"/>
</dbReference>
<keyword evidence="6" id="KW-1133">Transmembrane helix</keyword>
<dbReference type="GO" id="GO:0042597">
    <property type="term" value="C:periplasmic space"/>
    <property type="evidence" value="ECO:0007669"/>
    <property type="project" value="InterPro"/>
</dbReference>
<evidence type="ECO:0000259" key="8">
    <source>
        <dbReference type="Pfam" id="PF04234"/>
    </source>
</evidence>
<dbReference type="Pfam" id="PF04234">
    <property type="entry name" value="CopC"/>
    <property type="match status" value="1"/>
</dbReference>
<evidence type="ECO:0000256" key="6">
    <source>
        <dbReference type="SAM" id="Phobius"/>
    </source>
</evidence>
<dbReference type="Proteomes" id="UP000198881">
    <property type="component" value="Unassembled WGS sequence"/>
</dbReference>
<dbReference type="InterPro" id="IPR032694">
    <property type="entry name" value="CopC/D"/>
</dbReference>
<evidence type="ECO:0000256" key="2">
    <source>
        <dbReference type="ARBA" id="ARBA00022723"/>
    </source>
</evidence>
<keyword evidence="3 7" id="KW-0732">Signal</keyword>